<comment type="function">
    <text evidence="4">Dirigent proteins impart stereoselectivity on the phenoxy radical-coupling reaction, yielding optically active lignans from two molecules of coniferyl alcohol in the biosynthesis of lignans, flavonolignans, and alkaloids and thus plays a central role in plant secondary metabolism.</text>
</comment>
<accession>A0A0D3HJK9</accession>
<dbReference type="GO" id="GO:0048046">
    <property type="term" value="C:apoplast"/>
    <property type="evidence" value="ECO:0007669"/>
    <property type="project" value="UniProtKB-SubCell"/>
</dbReference>
<evidence type="ECO:0000313" key="5">
    <source>
        <dbReference type="EnsemblPlants" id="OBART11G06670.1"/>
    </source>
</evidence>
<dbReference type="EnsemblPlants" id="OBART11G06670.1">
    <property type="protein sequence ID" value="OBART11G06670.1"/>
    <property type="gene ID" value="OBART11G06670"/>
</dbReference>
<evidence type="ECO:0000256" key="2">
    <source>
        <dbReference type="ARBA" id="ARBA00011738"/>
    </source>
</evidence>
<reference evidence="5" key="2">
    <citation type="submission" date="2015-03" db="UniProtKB">
        <authorList>
            <consortium name="EnsemblPlants"/>
        </authorList>
    </citation>
    <scope>IDENTIFICATION</scope>
</reference>
<evidence type="ECO:0000256" key="3">
    <source>
        <dbReference type="ARBA" id="ARBA00022525"/>
    </source>
</evidence>
<dbReference type="Gramene" id="OBART11G06670.1">
    <property type="protein sequence ID" value="OBART11G06670.1"/>
    <property type="gene ID" value="OBART11G06670"/>
</dbReference>
<name>A0A0D3HJK9_9ORYZ</name>
<dbReference type="HOGENOM" id="CLU_087111_3_0_1"/>
<evidence type="ECO:0000313" key="6">
    <source>
        <dbReference type="Proteomes" id="UP000026960"/>
    </source>
</evidence>
<evidence type="ECO:0000256" key="4">
    <source>
        <dbReference type="RuleBase" id="RU363099"/>
    </source>
</evidence>
<dbReference type="GO" id="GO:0009699">
    <property type="term" value="P:phenylpropanoid biosynthetic process"/>
    <property type="evidence" value="ECO:0007669"/>
    <property type="project" value="UniProtKB-ARBA"/>
</dbReference>
<comment type="subcellular location">
    <subcellularLocation>
        <location evidence="4">Secreted</location>
        <location evidence="4">Extracellular space</location>
        <location evidence="4">Apoplast</location>
    </subcellularLocation>
</comment>
<reference evidence="5" key="1">
    <citation type="journal article" date="2009" name="Rice">
        <title>De Novo Next Generation Sequencing of Plant Genomes.</title>
        <authorList>
            <person name="Rounsley S."/>
            <person name="Marri P.R."/>
            <person name="Yu Y."/>
            <person name="He R."/>
            <person name="Sisneros N."/>
            <person name="Goicoechea J.L."/>
            <person name="Lee S.J."/>
            <person name="Angelova A."/>
            <person name="Kudrna D."/>
            <person name="Luo M."/>
            <person name="Affourtit J."/>
            <person name="Desany B."/>
            <person name="Knight J."/>
            <person name="Niazi F."/>
            <person name="Egholm M."/>
            <person name="Wing R.A."/>
        </authorList>
    </citation>
    <scope>NUCLEOTIDE SEQUENCE [LARGE SCALE GENOMIC DNA]</scope>
    <source>
        <strain evidence="5">cv. IRGC 105608</strain>
    </source>
</reference>
<dbReference type="InterPro" id="IPR044859">
    <property type="entry name" value="Allene_oxi_cyc_Dirigent"/>
</dbReference>
<sequence>MVTDVSLHVVLEAGEHRGSSVTAKGRIDTGAGERESVVIGGTGRFRFARGYMVTKNHYYKKAHRDRHYSVCIYEGCLPVATTHKASSITSIMAASSSLSPSLLLGCSFLIAAAVLLRRHDSAATTTHLHFYMHDAYTGPAPTAMRVVSGRSLLQSTTDIVDGSSPPRQFGDIVVLNNALTEGPDAGSARVGTAQGFGVRVSEGGLVTDLSMHLVMEAGEHRGSSVAIKGRIDVGVGVRESVVVGGTGRFRLARGYMASSSYDYSLAAGGVVEIHVYLQH</sequence>
<dbReference type="Pfam" id="PF03018">
    <property type="entry name" value="Dirigent"/>
    <property type="match status" value="2"/>
</dbReference>
<organism evidence="5">
    <name type="scientific">Oryza barthii</name>
    <dbReference type="NCBI Taxonomy" id="65489"/>
    <lineage>
        <taxon>Eukaryota</taxon>
        <taxon>Viridiplantae</taxon>
        <taxon>Streptophyta</taxon>
        <taxon>Embryophyta</taxon>
        <taxon>Tracheophyta</taxon>
        <taxon>Spermatophyta</taxon>
        <taxon>Magnoliopsida</taxon>
        <taxon>Liliopsida</taxon>
        <taxon>Poales</taxon>
        <taxon>Poaceae</taxon>
        <taxon>BOP clade</taxon>
        <taxon>Oryzoideae</taxon>
        <taxon>Oryzeae</taxon>
        <taxon>Oryzinae</taxon>
        <taxon>Oryza</taxon>
    </lineage>
</organism>
<dbReference type="STRING" id="65489.A0A0D3HJK9"/>
<proteinExistence type="inferred from homology"/>
<keyword evidence="6" id="KW-1185">Reference proteome</keyword>
<dbReference type="PANTHER" id="PTHR21495">
    <property type="entry name" value="NUCLEOPORIN-RELATED"/>
    <property type="match status" value="1"/>
</dbReference>
<dbReference type="Gene3D" id="2.40.480.10">
    <property type="entry name" value="Allene oxide cyclase-like"/>
    <property type="match status" value="1"/>
</dbReference>
<dbReference type="InterPro" id="IPR004265">
    <property type="entry name" value="Dirigent"/>
</dbReference>
<dbReference type="eggNOG" id="ENOG502R3AE">
    <property type="taxonomic scope" value="Eukaryota"/>
</dbReference>
<keyword evidence="4" id="KW-0052">Apoplast</keyword>
<comment type="similarity">
    <text evidence="1 4">Belongs to the plant dirigent protein family.</text>
</comment>
<dbReference type="PaxDb" id="65489-OBART11G06670.1"/>
<protein>
    <recommendedName>
        <fullName evidence="4">Dirigent protein</fullName>
    </recommendedName>
</protein>
<evidence type="ECO:0000256" key="1">
    <source>
        <dbReference type="ARBA" id="ARBA00010746"/>
    </source>
</evidence>
<keyword evidence="3 4" id="KW-0964">Secreted</keyword>
<dbReference type="Proteomes" id="UP000026960">
    <property type="component" value="Chromosome 11"/>
</dbReference>
<comment type="subunit">
    <text evidence="2 4">Homodimer.</text>
</comment>
<dbReference type="AlphaFoldDB" id="A0A0D3HJK9"/>